<dbReference type="EMBL" id="WOTH01000011">
    <property type="protein sequence ID" value="NHO53809.1"/>
    <property type="molecule type" value="Genomic_DNA"/>
</dbReference>
<dbReference type="SUPFAM" id="SSF47090">
    <property type="entry name" value="PGBD-like"/>
    <property type="match status" value="1"/>
</dbReference>
<keyword evidence="4" id="KW-1185">Reference proteome</keyword>
<sequence length="334" mass="36633">MFNIRPSARLPLRGTMRAIVRKLMLASLLVMECGVAQARSYRPVAACTPLPQKDEAARLVCTDDDVARHALMFDQAWQALRHETQGVARDSLDRDVAAAIAVPETCRMEARAEEGKCYAASLDRLAARYRERLSGNALEEASRPIDRHIALQQKLQDLGFLAPEVPVDGVYGDDTRQAIATWQRVAHRPVADGFLSNADAAALDDGESVQEQPDGDMSADAHEPPPWPGGTGMEKVMTVDEVVGRQRHLDRQKVMIVARVYCADDICQATQGRGHPSITFSPDDLDAASWTTLSQCHQPEDGCVGKMTGTTINSWTGFTVELSDIKVKSLRQTP</sequence>
<dbReference type="Proteomes" id="UP000597459">
    <property type="component" value="Unassembled WGS sequence"/>
</dbReference>
<feature type="domain" description="Peptidoglycan binding-like" evidence="2">
    <location>
        <begin position="150"/>
        <end position="197"/>
    </location>
</feature>
<dbReference type="InterPro" id="IPR002477">
    <property type="entry name" value="Peptidoglycan-bd-like"/>
</dbReference>
<evidence type="ECO:0000259" key="2">
    <source>
        <dbReference type="Pfam" id="PF01471"/>
    </source>
</evidence>
<proteinExistence type="predicted"/>
<dbReference type="InterPro" id="IPR036366">
    <property type="entry name" value="PGBDSf"/>
</dbReference>
<evidence type="ECO:0000256" key="1">
    <source>
        <dbReference type="SAM" id="MobiDB-lite"/>
    </source>
</evidence>
<evidence type="ECO:0000313" key="3">
    <source>
        <dbReference type="EMBL" id="NHO53809.1"/>
    </source>
</evidence>
<dbReference type="Pfam" id="PF01471">
    <property type="entry name" value="PG_binding_1"/>
    <property type="match status" value="1"/>
</dbReference>
<dbReference type="InterPro" id="IPR036365">
    <property type="entry name" value="PGBD-like_sf"/>
</dbReference>
<evidence type="ECO:0000313" key="4">
    <source>
        <dbReference type="Proteomes" id="UP000597459"/>
    </source>
</evidence>
<organism evidence="3 4">
    <name type="scientific">Acetobacter estunensis</name>
    <dbReference type="NCBI Taxonomy" id="104097"/>
    <lineage>
        <taxon>Bacteria</taxon>
        <taxon>Pseudomonadati</taxon>
        <taxon>Pseudomonadota</taxon>
        <taxon>Alphaproteobacteria</taxon>
        <taxon>Acetobacterales</taxon>
        <taxon>Acetobacteraceae</taxon>
        <taxon>Acetobacter</taxon>
    </lineage>
</organism>
<protein>
    <recommendedName>
        <fullName evidence="2">Peptidoglycan binding-like domain-containing protein</fullName>
    </recommendedName>
</protein>
<feature type="region of interest" description="Disordered" evidence="1">
    <location>
        <begin position="204"/>
        <end position="232"/>
    </location>
</feature>
<gene>
    <name evidence="3" type="ORF">GOB87_07500</name>
</gene>
<dbReference type="AlphaFoldDB" id="A0A967B7H6"/>
<accession>A0A967B7H6</accession>
<reference evidence="3" key="1">
    <citation type="submission" date="2019-11" db="EMBL/GenBank/DDBJ databases">
        <title>Description of new Acetobacter species.</title>
        <authorList>
            <person name="Cleenwerck I."/>
            <person name="Sombolestani A.S."/>
        </authorList>
    </citation>
    <scope>NUCLEOTIDE SEQUENCE</scope>
    <source>
        <strain evidence="3">LMG 1626</strain>
    </source>
</reference>
<comment type="caution">
    <text evidence="3">The sequence shown here is derived from an EMBL/GenBank/DDBJ whole genome shotgun (WGS) entry which is preliminary data.</text>
</comment>
<dbReference type="Gene3D" id="1.10.101.10">
    <property type="entry name" value="PGBD-like superfamily/PGBD"/>
    <property type="match status" value="1"/>
</dbReference>
<name>A0A967B7H6_9PROT</name>